<evidence type="ECO:0000256" key="4">
    <source>
        <dbReference type="ARBA" id="ARBA00023136"/>
    </source>
</evidence>
<reference evidence="8 9" key="1">
    <citation type="submission" date="2018-02" db="EMBL/GenBank/DDBJ databases">
        <title>The draft genome of Sphingobacterium sp. 5JN-11.</title>
        <authorList>
            <person name="Liu L."/>
            <person name="Li L."/>
            <person name="Liang L."/>
            <person name="Zhang X."/>
            <person name="Wang T."/>
        </authorList>
    </citation>
    <scope>NUCLEOTIDE SEQUENCE [LARGE SCALE GENOMIC DNA]</scope>
    <source>
        <strain evidence="8 9">5JN-11</strain>
    </source>
</reference>
<dbReference type="OrthoDB" id="653598at2"/>
<protein>
    <recommendedName>
        <fullName evidence="10">RagB/SusD family nutrient uptake outer membrane protein</fullName>
    </recommendedName>
</protein>
<keyword evidence="4" id="KW-0472">Membrane</keyword>
<evidence type="ECO:0000259" key="7">
    <source>
        <dbReference type="Pfam" id="PF14322"/>
    </source>
</evidence>
<feature type="domain" description="RagB/SusD" evidence="6">
    <location>
        <begin position="326"/>
        <end position="400"/>
    </location>
</feature>
<dbReference type="InterPro" id="IPR012944">
    <property type="entry name" value="SusD_RagB_dom"/>
</dbReference>
<dbReference type="InterPro" id="IPR033985">
    <property type="entry name" value="SusD-like_N"/>
</dbReference>
<keyword evidence="9" id="KW-1185">Reference proteome</keyword>
<evidence type="ECO:0000259" key="6">
    <source>
        <dbReference type="Pfam" id="PF07980"/>
    </source>
</evidence>
<dbReference type="Pfam" id="PF07980">
    <property type="entry name" value="SusD_RagB"/>
    <property type="match status" value="1"/>
</dbReference>
<evidence type="ECO:0000313" key="8">
    <source>
        <dbReference type="EMBL" id="PRD44526.1"/>
    </source>
</evidence>
<proteinExistence type="inferred from homology"/>
<evidence type="ECO:0000256" key="3">
    <source>
        <dbReference type="ARBA" id="ARBA00022729"/>
    </source>
</evidence>
<name>A0A2S9IVF7_9SPHI</name>
<organism evidence="8 9">
    <name type="scientific">Sphingobacterium haloxyli</name>
    <dbReference type="NCBI Taxonomy" id="2100533"/>
    <lineage>
        <taxon>Bacteria</taxon>
        <taxon>Pseudomonadati</taxon>
        <taxon>Bacteroidota</taxon>
        <taxon>Sphingobacteriia</taxon>
        <taxon>Sphingobacteriales</taxon>
        <taxon>Sphingobacteriaceae</taxon>
        <taxon>Sphingobacterium</taxon>
    </lineage>
</organism>
<keyword evidence="5" id="KW-0998">Cell outer membrane</keyword>
<dbReference type="Pfam" id="PF14322">
    <property type="entry name" value="SusD-like_3"/>
    <property type="match status" value="1"/>
</dbReference>
<dbReference type="InterPro" id="IPR011990">
    <property type="entry name" value="TPR-like_helical_dom_sf"/>
</dbReference>
<evidence type="ECO:0000256" key="5">
    <source>
        <dbReference type="ARBA" id="ARBA00023237"/>
    </source>
</evidence>
<comment type="similarity">
    <text evidence="2">Belongs to the SusD family.</text>
</comment>
<dbReference type="RefSeq" id="WP_105718656.1">
    <property type="nucleotide sequence ID" value="NZ_PVBQ01000027.1"/>
</dbReference>
<dbReference type="GO" id="GO:0009279">
    <property type="term" value="C:cell outer membrane"/>
    <property type="evidence" value="ECO:0007669"/>
    <property type="project" value="UniProtKB-SubCell"/>
</dbReference>
<evidence type="ECO:0000313" key="9">
    <source>
        <dbReference type="Proteomes" id="UP000239711"/>
    </source>
</evidence>
<dbReference type="SUPFAM" id="SSF48452">
    <property type="entry name" value="TPR-like"/>
    <property type="match status" value="1"/>
</dbReference>
<comment type="subcellular location">
    <subcellularLocation>
        <location evidence="1">Cell outer membrane</location>
    </subcellularLocation>
</comment>
<evidence type="ECO:0000256" key="2">
    <source>
        <dbReference type="ARBA" id="ARBA00006275"/>
    </source>
</evidence>
<evidence type="ECO:0000256" key="1">
    <source>
        <dbReference type="ARBA" id="ARBA00004442"/>
    </source>
</evidence>
<dbReference type="Proteomes" id="UP000239711">
    <property type="component" value="Unassembled WGS sequence"/>
</dbReference>
<dbReference type="AlphaFoldDB" id="A0A2S9IVF7"/>
<gene>
    <name evidence="8" type="ORF">C5745_19300</name>
</gene>
<dbReference type="EMBL" id="PVBQ01000027">
    <property type="protein sequence ID" value="PRD44526.1"/>
    <property type="molecule type" value="Genomic_DNA"/>
</dbReference>
<comment type="caution">
    <text evidence="8">The sequence shown here is derived from an EMBL/GenBank/DDBJ whole genome shotgun (WGS) entry which is preliminary data.</text>
</comment>
<dbReference type="Gene3D" id="1.25.40.390">
    <property type="match status" value="1"/>
</dbReference>
<keyword evidence="3" id="KW-0732">Signal</keyword>
<accession>A0A2S9IVF7</accession>
<feature type="domain" description="SusD-like N-terminal" evidence="7">
    <location>
        <begin position="17"/>
        <end position="215"/>
    </location>
</feature>
<evidence type="ECO:0008006" key="10">
    <source>
        <dbReference type="Google" id="ProtNLM"/>
    </source>
</evidence>
<sequence length="438" mass="50506">MRLLYLCFVLFCSCDSYLDAKSDLTLSTLDSKEAAEALLDGIDRMNKGAVVLQNASDEYYIRDEVYNAISNPFNLESYTWFEGTQTDEDWNSLYRAVYTANLVIDNLERAGLKEGEPDFLKFRANASFYRAHAYSHLLQIYTDVYDDHDAANMSGIVIREDSDFSKKSFVSSLKDSYRYVIDDLQSNQKYLDQRASLKTRPSIQTSLALLARIYLYKGDYQKAYDATTELVSGDGSELLDYNELDTLVNIPFEIFNKEVIFYSSTVVANNVYQSTASVSRQFYEGYDDRDLRKTLYFQTLPNGEIGFKGSYNGSLSNLFNGIAWDEVYLIKAESAARTGNEHEALEILNLLKRRRWKKEFYEPYEFANTNDVLDAVLNERKLQLFFRGNRFSDVKRYNKEGRGIALRRVVNGQEIVLEPNDPRYVWSIPKRVTDLTGL</sequence>